<reference evidence="1 2" key="1">
    <citation type="submission" date="2023-07" db="EMBL/GenBank/DDBJ databases">
        <title>Novel species in genus Planococcus.</title>
        <authorList>
            <person name="Ning S."/>
        </authorList>
    </citation>
    <scope>NUCLEOTIDE SEQUENCE [LARGE SCALE GENOMIC DNA]</scope>
    <source>
        <strain evidence="1 2">N017</strain>
    </source>
</reference>
<organism evidence="1 2">
    <name type="scientific">Planococcus shenhongbingii</name>
    <dbReference type="NCBI Taxonomy" id="3058398"/>
    <lineage>
        <taxon>Bacteria</taxon>
        <taxon>Bacillati</taxon>
        <taxon>Bacillota</taxon>
        <taxon>Bacilli</taxon>
        <taxon>Bacillales</taxon>
        <taxon>Caryophanaceae</taxon>
        <taxon>Planococcus</taxon>
    </lineage>
</organism>
<evidence type="ECO:0000313" key="2">
    <source>
        <dbReference type="Proteomes" id="UP001172142"/>
    </source>
</evidence>
<name>A0ABT8NEP7_9BACL</name>
<keyword evidence="2" id="KW-1185">Reference proteome</keyword>
<protein>
    <submittedName>
        <fullName evidence="1">Uncharacterized protein</fullName>
    </submittedName>
</protein>
<dbReference type="Proteomes" id="UP001172142">
    <property type="component" value="Unassembled WGS sequence"/>
</dbReference>
<comment type="caution">
    <text evidence="1">The sequence shown here is derived from an EMBL/GenBank/DDBJ whole genome shotgun (WGS) entry which is preliminary data.</text>
</comment>
<sequence>MYSRPVLFDQSPTLVDKFSLLQGRTKIAVLFDESGKWQAEDLLEKAGNIPATALLVSESTSSQIISEFIVSQKMGTQFCIIAEWDTAYRIFSLAVEEGASEEEIQTLIIGQKKRFIYCMKCFSTSEIPVNESAVQCQCSAHLEVGPFFSKFRKGYIGYPFIPVEQRQTVGS</sequence>
<dbReference type="EMBL" id="JAUJWU010000003">
    <property type="protein sequence ID" value="MDN7246370.1"/>
    <property type="molecule type" value="Genomic_DNA"/>
</dbReference>
<dbReference type="RefSeq" id="WP_301856939.1">
    <property type="nucleotide sequence ID" value="NZ_JAUJWU010000003.1"/>
</dbReference>
<gene>
    <name evidence="1" type="ORF">QWY13_12815</name>
</gene>
<proteinExistence type="predicted"/>
<evidence type="ECO:0000313" key="1">
    <source>
        <dbReference type="EMBL" id="MDN7246370.1"/>
    </source>
</evidence>
<accession>A0ABT8NEP7</accession>